<dbReference type="SUPFAM" id="SSF55021">
    <property type="entry name" value="ACT-like"/>
    <property type="match status" value="2"/>
</dbReference>
<name>A0ABV2BU51_9GAMM</name>
<dbReference type="Proteomes" id="UP001548189">
    <property type="component" value="Unassembled WGS sequence"/>
</dbReference>
<proteinExistence type="predicted"/>
<accession>A0ABV2BU51</accession>
<evidence type="ECO:0000313" key="3">
    <source>
        <dbReference type="Proteomes" id="UP001548189"/>
    </source>
</evidence>
<comment type="subcellular location">
    <subcellularLocation>
        <location evidence="1">Cytoplasm</location>
    </subcellularLocation>
</comment>
<keyword evidence="3" id="KW-1185">Reference proteome</keyword>
<evidence type="ECO:0000313" key="2">
    <source>
        <dbReference type="EMBL" id="MET1255446.1"/>
    </source>
</evidence>
<sequence>MQNYLVISAIAPNRQGIANEITSLVTYCGCNIIESKMRSMGNTFSVILMAAGEWNAIAKLEHVLPRKASSMQMTTMMQRTELPEPLSAIPYRVKIVALDNLGISKEITSFFDEQGINIQEMSCNTYPAQHTGAMIVRLRITVSIPTGMSVSKIREKFHTFCDETNLDGEIRPLEL</sequence>
<reference evidence="2 3" key="1">
    <citation type="submission" date="2024-06" db="EMBL/GenBank/DDBJ databases">
        <authorList>
            <person name="Li F."/>
        </authorList>
    </citation>
    <scope>NUCLEOTIDE SEQUENCE [LARGE SCALE GENOMIC DNA]</scope>
    <source>
        <strain evidence="2 3">GXAS 311</strain>
    </source>
</reference>
<dbReference type="InterPro" id="IPR016867">
    <property type="entry name" value="GcvR"/>
</dbReference>
<keyword evidence="1" id="KW-0963">Cytoplasm</keyword>
<keyword evidence="1" id="KW-0804">Transcription</keyword>
<organism evidence="2 3">
    <name type="scientific">Aliikangiella maris</name>
    <dbReference type="NCBI Taxonomy" id="3162458"/>
    <lineage>
        <taxon>Bacteria</taxon>
        <taxon>Pseudomonadati</taxon>
        <taxon>Pseudomonadota</taxon>
        <taxon>Gammaproteobacteria</taxon>
        <taxon>Oceanospirillales</taxon>
        <taxon>Pleioneaceae</taxon>
        <taxon>Aliikangiella</taxon>
    </lineage>
</organism>
<evidence type="ECO:0000256" key="1">
    <source>
        <dbReference type="PIRNR" id="PIRNR028103"/>
    </source>
</evidence>
<dbReference type="CDD" id="cd04869">
    <property type="entry name" value="ACT_GcvR_2"/>
    <property type="match status" value="1"/>
</dbReference>
<comment type="caution">
    <text evidence="2">The sequence shown here is derived from an EMBL/GenBank/DDBJ whole genome shotgun (WGS) entry which is preliminary data.</text>
</comment>
<dbReference type="PIRSF" id="PIRSF028103">
    <property type="entry name" value="GcvR"/>
    <property type="match status" value="1"/>
</dbReference>
<dbReference type="InterPro" id="IPR045865">
    <property type="entry name" value="ACT-like_dom_sf"/>
</dbReference>
<dbReference type="InterPro" id="IPR050990">
    <property type="entry name" value="UPF0237/GcvR_regulator"/>
</dbReference>
<dbReference type="PANTHER" id="PTHR34875:SF5">
    <property type="entry name" value="GLYCINE CLEAVAGE SYSTEM TRANSCRIPTIONAL REPRESSOR"/>
    <property type="match status" value="1"/>
</dbReference>
<keyword evidence="1" id="KW-0678">Repressor</keyword>
<dbReference type="RefSeq" id="WP_353896032.1">
    <property type="nucleotide sequence ID" value="NZ_JBEVCJ010000010.1"/>
</dbReference>
<gene>
    <name evidence="2" type="ORF">ABVT43_09940</name>
</gene>
<dbReference type="Pfam" id="PF13740">
    <property type="entry name" value="ACT_6"/>
    <property type="match status" value="1"/>
</dbReference>
<dbReference type="Gene3D" id="3.30.70.260">
    <property type="match status" value="2"/>
</dbReference>
<protein>
    <recommendedName>
        <fullName evidence="1">Glycine cleavage system transcriptional repressor</fullName>
    </recommendedName>
</protein>
<dbReference type="PANTHER" id="PTHR34875">
    <property type="entry name" value="UPF0237 PROTEIN MJ1558"/>
    <property type="match status" value="1"/>
</dbReference>
<dbReference type="EMBL" id="JBEVCJ010000010">
    <property type="protein sequence ID" value="MET1255446.1"/>
    <property type="molecule type" value="Genomic_DNA"/>
</dbReference>